<sequence>MAFSLRVSTLRTRRASQEFMRSVRSRPANILCAVHPHAREEDPAIGIAAPLPGALRGRVQIYYRVRPHQSCTRALRGRDGTDRPARPHHGACAFRRLPHRIPAPIGGERASSRAGSTKLSMPAPARWPVEALREPRVAPPDHLHRTSASAPTRLIRSSELHRGSAPDQPKRHTPSSQPHSQDLRQDRSGARLPAYLAKNFWHRISDHAFGSTRKLRFLGCQRLPQRPSGRTVHERPPHFGDPRS</sequence>
<feature type="region of interest" description="Disordered" evidence="1">
    <location>
        <begin position="101"/>
        <end position="127"/>
    </location>
</feature>
<name>A0A1H7RGJ8_STRJI</name>
<feature type="region of interest" description="Disordered" evidence="1">
    <location>
        <begin position="222"/>
        <end position="244"/>
    </location>
</feature>
<dbReference type="EMBL" id="FOAZ01000010">
    <property type="protein sequence ID" value="SEL59235.1"/>
    <property type="molecule type" value="Genomic_DNA"/>
</dbReference>
<feature type="region of interest" description="Disordered" evidence="1">
    <location>
        <begin position="160"/>
        <end position="187"/>
    </location>
</feature>
<evidence type="ECO:0000256" key="1">
    <source>
        <dbReference type="SAM" id="MobiDB-lite"/>
    </source>
</evidence>
<accession>A0A1H7RGJ8</accession>
<feature type="compositionally biased region" description="Basic and acidic residues" evidence="1">
    <location>
        <begin position="160"/>
        <end position="170"/>
    </location>
</feature>
<organism evidence="2 3">
    <name type="scientific">Streptacidiphilus jiangxiensis</name>
    <dbReference type="NCBI Taxonomy" id="235985"/>
    <lineage>
        <taxon>Bacteria</taxon>
        <taxon>Bacillati</taxon>
        <taxon>Actinomycetota</taxon>
        <taxon>Actinomycetes</taxon>
        <taxon>Kitasatosporales</taxon>
        <taxon>Streptomycetaceae</taxon>
        <taxon>Streptacidiphilus</taxon>
    </lineage>
</organism>
<protein>
    <submittedName>
        <fullName evidence="2">Uncharacterized protein</fullName>
    </submittedName>
</protein>
<dbReference type="STRING" id="235985.SAMN05414137_110115"/>
<feature type="compositionally biased region" description="Basic and acidic residues" evidence="1">
    <location>
        <begin position="231"/>
        <end position="244"/>
    </location>
</feature>
<evidence type="ECO:0000313" key="2">
    <source>
        <dbReference type="EMBL" id="SEL59235.1"/>
    </source>
</evidence>
<feature type="region of interest" description="Disordered" evidence="1">
    <location>
        <begin position="135"/>
        <end position="154"/>
    </location>
</feature>
<gene>
    <name evidence="2" type="ORF">SAMN05414137_110115</name>
</gene>
<evidence type="ECO:0000313" key="3">
    <source>
        <dbReference type="Proteomes" id="UP000183015"/>
    </source>
</evidence>
<keyword evidence="3" id="KW-1185">Reference proteome</keyword>
<dbReference type="AlphaFoldDB" id="A0A1H7RGJ8"/>
<proteinExistence type="predicted"/>
<reference evidence="3" key="1">
    <citation type="submission" date="2016-10" db="EMBL/GenBank/DDBJ databases">
        <authorList>
            <person name="Varghese N."/>
        </authorList>
    </citation>
    <scope>NUCLEOTIDE SEQUENCE [LARGE SCALE GENOMIC DNA]</scope>
    <source>
        <strain evidence="3">DSM 45096 / BCRC 16803 / CGMCC 4.1857 / CIP 109030 / JCM 12277 / KCTC 19219 / NBRC 100920 / 33214</strain>
    </source>
</reference>
<feature type="compositionally biased region" description="Basic and acidic residues" evidence="1">
    <location>
        <begin position="135"/>
        <end position="144"/>
    </location>
</feature>
<dbReference type="Proteomes" id="UP000183015">
    <property type="component" value="Unassembled WGS sequence"/>
</dbReference>